<dbReference type="RefSeq" id="WP_008735743.1">
    <property type="nucleotide sequence ID" value="NZ_CP004387.1"/>
</dbReference>
<dbReference type="Proteomes" id="UP000006764">
    <property type="component" value="Chromosome"/>
</dbReference>
<evidence type="ECO:0000256" key="7">
    <source>
        <dbReference type="ARBA" id="ARBA00022691"/>
    </source>
</evidence>
<evidence type="ECO:0000256" key="2">
    <source>
        <dbReference type="ARBA" id="ARBA00005528"/>
    </source>
</evidence>
<dbReference type="OrthoDB" id="9815641at2"/>
<keyword evidence="6 10" id="KW-0808">Transferase</keyword>
<organism evidence="12 13">
    <name type="scientific">Isoalcanivorax pacificus W11-5</name>
    <dbReference type="NCBI Taxonomy" id="391936"/>
    <lineage>
        <taxon>Bacteria</taxon>
        <taxon>Pseudomonadati</taxon>
        <taxon>Pseudomonadota</taxon>
        <taxon>Gammaproteobacteria</taxon>
        <taxon>Oceanospirillales</taxon>
        <taxon>Alcanivoracaceae</taxon>
        <taxon>Isoalcanivorax</taxon>
    </lineage>
</organism>
<proteinExistence type="inferred from homology"/>
<accession>A0A0B4XLJ6</accession>
<comment type="subcellular location">
    <subcellularLocation>
        <location evidence="1 10">Cytoplasm</location>
    </subcellularLocation>
</comment>
<name>A0A0B4XLJ6_9GAMM</name>
<comment type="function">
    <text evidence="8 10">Specifically methylates the N3 position of the uracil ring of uridine 1498 (m3U1498) in 16S rRNA. Acts on the fully assembled 30S ribosomal subunit.</text>
</comment>
<evidence type="ECO:0000313" key="13">
    <source>
        <dbReference type="Proteomes" id="UP000006764"/>
    </source>
</evidence>
<evidence type="ECO:0000313" key="12">
    <source>
        <dbReference type="EMBL" id="AJD47966.1"/>
    </source>
</evidence>
<dbReference type="InterPro" id="IPR029026">
    <property type="entry name" value="tRNA_m1G_MTases_N"/>
</dbReference>
<keyword evidence="7 10" id="KW-0949">S-adenosyl-L-methionine</keyword>
<keyword evidence="13" id="KW-1185">Reference proteome</keyword>
<sequence>MNLLLLHPEDRLDDTRWQISGRRAEHLRRVRALLPGEQVPAGECGGLLGPATLLEDDGDSMQFDFRGTHPAPAPLPLTLVLALPRPKMLKRILIDATSLGIKRIVLLNSHKVEKSFWKTPELKQSLLHEKMLLGLEQAGDTLMPELLLRQRFRPFVEDELPALSEQTQRLLAHPGDYSPLPSGLSTPVTLAVGPEGGWTGYEVAMLQQCGFTCHSLGQRILRVETAVPALTAHIMQLP</sequence>
<dbReference type="NCBIfam" id="TIGR00046">
    <property type="entry name" value="RsmE family RNA methyltransferase"/>
    <property type="match status" value="1"/>
</dbReference>
<keyword evidence="3 10" id="KW-0963">Cytoplasm</keyword>
<evidence type="ECO:0000256" key="1">
    <source>
        <dbReference type="ARBA" id="ARBA00004496"/>
    </source>
</evidence>
<protein>
    <recommendedName>
        <fullName evidence="10">Ribosomal RNA small subunit methyltransferase E</fullName>
        <ecNumber evidence="10">2.1.1.193</ecNumber>
    </recommendedName>
</protein>
<evidence type="ECO:0000256" key="8">
    <source>
        <dbReference type="ARBA" id="ARBA00025699"/>
    </source>
</evidence>
<comment type="similarity">
    <text evidence="2 10">Belongs to the RNA methyltransferase RsmE family.</text>
</comment>
<dbReference type="HOGENOM" id="CLU_067442_1_0_6"/>
<evidence type="ECO:0000256" key="5">
    <source>
        <dbReference type="ARBA" id="ARBA00022603"/>
    </source>
</evidence>
<dbReference type="InterPro" id="IPR029028">
    <property type="entry name" value="Alpha/beta_knot_MTases"/>
</dbReference>
<dbReference type="KEGG" id="apac:S7S_07750"/>
<evidence type="ECO:0000256" key="3">
    <source>
        <dbReference type="ARBA" id="ARBA00022490"/>
    </source>
</evidence>
<keyword evidence="4 10" id="KW-0698">rRNA processing</keyword>
<dbReference type="EC" id="2.1.1.193" evidence="10"/>
<dbReference type="PANTHER" id="PTHR30027:SF3">
    <property type="entry name" value="16S RRNA (URACIL(1498)-N(3))-METHYLTRANSFERASE"/>
    <property type="match status" value="1"/>
</dbReference>
<comment type="catalytic activity">
    <reaction evidence="9 10">
        <text>uridine(1498) in 16S rRNA + S-adenosyl-L-methionine = N(3)-methyluridine(1498) in 16S rRNA + S-adenosyl-L-homocysteine + H(+)</text>
        <dbReference type="Rhea" id="RHEA:42920"/>
        <dbReference type="Rhea" id="RHEA-COMP:10283"/>
        <dbReference type="Rhea" id="RHEA-COMP:10284"/>
        <dbReference type="ChEBI" id="CHEBI:15378"/>
        <dbReference type="ChEBI" id="CHEBI:57856"/>
        <dbReference type="ChEBI" id="CHEBI:59789"/>
        <dbReference type="ChEBI" id="CHEBI:65315"/>
        <dbReference type="ChEBI" id="CHEBI:74502"/>
        <dbReference type="EC" id="2.1.1.193"/>
    </reaction>
</comment>
<dbReference type="PIRSF" id="PIRSF015601">
    <property type="entry name" value="MTase_slr0722"/>
    <property type="match status" value="1"/>
</dbReference>
<evidence type="ECO:0000259" key="11">
    <source>
        <dbReference type="Pfam" id="PF04452"/>
    </source>
</evidence>
<dbReference type="NCBIfam" id="NF008700">
    <property type="entry name" value="PRK11713.5-4"/>
    <property type="match status" value="1"/>
</dbReference>
<dbReference type="InterPro" id="IPR046886">
    <property type="entry name" value="RsmE_MTase_dom"/>
</dbReference>
<gene>
    <name evidence="12" type="ORF">S7S_07750</name>
</gene>
<dbReference type="PANTHER" id="PTHR30027">
    <property type="entry name" value="RIBOSOMAL RNA SMALL SUBUNIT METHYLTRANSFERASE E"/>
    <property type="match status" value="1"/>
</dbReference>
<reference evidence="12 13" key="1">
    <citation type="journal article" date="2012" name="J. Bacteriol.">
        <title>Genome sequence of an alkane-degrading bacterium, Alcanivorax pacificus type strain W11-5, isolated from deep sea sediment.</title>
        <authorList>
            <person name="Lai Q."/>
            <person name="Shao Z."/>
        </authorList>
    </citation>
    <scope>NUCLEOTIDE SEQUENCE [LARGE SCALE GENOMIC DNA]</scope>
    <source>
        <strain evidence="12 13">W11-5</strain>
    </source>
</reference>
<dbReference type="GO" id="GO:0070475">
    <property type="term" value="P:rRNA base methylation"/>
    <property type="evidence" value="ECO:0007669"/>
    <property type="project" value="TreeGrafter"/>
</dbReference>
<dbReference type="STRING" id="391936.S7S_07750"/>
<dbReference type="EMBL" id="CP004387">
    <property type="protein sequence ID" value="AJD47966.1"/>
    <property type="molecule type" value="Genomic_DNA"/>
</dbReference>
<dbReference type="AlphaFoldDB" id="A0A0B4XLJ6"/>
<dbReference type="GO" id="GO:0005737">
    <property type="term" value="C:cytoplasm"/>
    <property type="evidence" value="ECO:0007669"/>
    <property type="project" value="UniProtKB-SubCell"/>
</dbReference>
<evidence type="ECO:0000256" key="4">
    <source>
        <dbReference type="ARBA" id="ARBA00022552"/>
    </source>
</evidence>
<dbReference type="GO" id="GO:0070042">
    <property type="term" value="F:rRNA (uridine-N3-)-methyltransferase activity"/>
    <property type="evidence" value="ECO:0007669"/>
    <property type="project" value="TreeGrafter"/>
</dbReference>
<dbReference type="CDD" id="cd18084">
    <property type="entry name" value="RsmE-like"/>
    <property type="match status" value="1"/>
</dbReference>
<dbReference type="SUPFAM" id="SSF75217">
    <property type="entry name" value="alpha/beta knot"/>
    <property type="match status" value="1"/>
</dbReference>
<feature type="domain" description="Ribosomal RNA small subunit methyltransferase E methyltransferase" evidence="11">
    <location>
        <begin position="72"/>
        <end position="234"/>
    </location>
</feature>
<dbReference type="Gene3D" id="3.40.1280.10">
    <property type="match status" value="1"/>
</dbReference>
<evidence type="ECO:0000256" key="9">
    <source>
        <dbReference type="ARBA" id="ARBA00047944"/>
    </source>
</evidence>
<dbReference type="Pfam" id="PF04452">
    <property type="entry name" value="Methyltrans_RNA"/>
    <property type="match status" value="1"/>
</dbReference>
<evidence type="ECO:0000256" key="6">
    <source>
        <dbReference type="ARBA" id="ARBA00022679"/>
    </source>
</evidence>
<keyword evidence="5 10" id="KW-0489">Methyltransferase</keyword>
<evidence type="ECO:0000256" key="10">
    <source>
        <dbReference type="PIRNR" id="PIRNR015601"/>
    </source>
</evidence>
<dbReference type="InterPro" id="IPR006700">
    <property type="entry name" value="RsmE"/>
</dbReference>